<organism evidence="6 7">
    <name type="scientific">Dyadobacter luticola</name>
    <dbReference type="NCBI Taxonomy" id="1979387"/>
    <lineage>
        <taxon>Bacteria</taxon>
        <taxon>Pseudomonadati</taxon>
        <taxon>Bacteroidota</taxon>
        <taxon>Cytophagia</taxon>
        <taxon>Cytophagales</taxon>
        <taxon>Spirosomataceae</taxon>
        <taxon>Dyadobacter</taxon>
    </lineage>
</organism>
<dbReference type="RefSeq" id="WP_138363609.1">
    <property type="nucleotide sequence ID" value="NZ_VCEJ01000002.1"/>
</dbReference>
<gene>
    <name evidence="6" type="ORF">FEN17_01825</name>
</gene>
<feature type="domain" description="Cytochrome c" evidence="5">
    <location>
        <begin position="197"/>
        <end position="312"/>
    </location>
</feature>
<evidence type="ECO:0000259" key="5">
    <source>
        <dbReference type="PROSITE" id="PS51007"/>
    </source>
</evidence>
<dbReference type="InterPro" id="IPR036909">
    <property type="entry name" value="Cyt_c-like_dom_sf"/>
</dbReference>
<name>A0A5R9L2A7_9BACT</name>
<keyword evidence="7" id="KW-1185">Reference proteome</keyword>
<dbReference type="PROSITE" id="PS51007">
    <property type="entry name" value="CYTC"/>
    <property type="match status" value="2"/>
</dbReference>
<dbReference type="OrthoDB" id="9809720at2"/>
<proteinExistence type="predicted"/>
<comment type="caution">
    <text evidence="6">The sequence shown here is derived from an EMBL/GenBank/DDBJ whole genome shotgun (WGS) entry which is preliminary data.</text>
</comment>
<dbReference type="AlphaFoldDB" id="A0A5R9L2A7"/>
<dbReference type="InterPro" id="IPR009056">
    <property type="entry name" value="Cyt_c-like_dom"/>
</dbReference>
<evidence type="ECO:0000256" key="3">
    <source>
        <dbReference type="ARBA" id="ARBA00023004"/>
    </source>
</evidence>
<accession>A0A5R9L2A7</accession>
<keyword evidence="3 4" id="KW-0408">Iron</keyword>
<feature type="domain" description="Cytochrome c" evidence="5">
    <location>
        <begin position="46"/>
        <end position="160"/>
    </location>
</feature>
<dbReference type="Gene3D" id="1.10.760.10">
    <property type="entry name" value="Cytochrome c-like domain"/>
    <property type="match status" value="2"/>
</dbReference>
<dbReference type="PANTHER" id="PTHR35008">
    <property type="entry name" value="BLL4482 PROTEIN-RELATED"/>
    <property type="match status" value="1"/>
</dbReference>
<dbReference type="Proteomes" id="UP000306402">
    <property type="component" value="Unassembled WGS sequence"/>
</dbReference>
<protein>
    <submittedName>
        <fullName evidence="6">C-type cytochrome</fullName>
    </submittedName>
</protein>
<evidence type="ECO:0000256" key="1">
    <source>
        <dbReference type="ARBA" id="ARBA00022617"/>
    </source>
</evidence>
<keyword evidence="1 4" id="KW-0349">Heme</keyword>
<keyword evidence="2 4" id="KW-0479">Metal-binding</keyword>
<dbReference type="GO" id="GO:0020037">
    <property type="term" value="F:heme binding"/>
    <property type="evidence" value="ECO:0007669"/>
    <property type="project" value="InterPro"/>
</dbReference>
<sequence>MKKLLKIVGILLAVLIVFALAGIAYVKTALPNVGEAPDIKIEKTPERIERGKYLAHNVTVCMDCHSKRDMNLYAGPLVGEELGGGGEKFSKDAGFPGNFYARNISPYGIGEWTDGEVFRAVTTGVSRDGHALFPVMPYHAYGQLDQEDLYSIIAYVRSLKPVQHDVEPSEADFPVSVLLNTMPSKANLGKKPAESDTVAYGGYMTLAAGCVECHSKFDKGARVPGTEFGGGMEFKLPTGTARSANITADNKTGIGLWSRDQFVRRFKQYKDSTYVPHKVEANGANTPMPWMMYAGMKETDLQAIYAYLRTVPVQNNEVVKFNPY</sequence>
<evidence type="ECO:0000256" key="4">
    <source>
        <dbReference type="PROSITE-ProRule" id="PRU00433"/>
    </source>
</evidence>
<reference evidence="6 7" key="1">
    <citation type="submission" date="2019-05" db="EMBL/GenBank/DDBJ databases">
        <authorList>
            <person name="Qu J.-H."/>
        </authorList>
    </citation>
    <scope>NUCLEOTIDE SEQUENCE [LARGE SCALE GENOMIC DNA]</scope>
    <source>
        <strain evidence="6 7">T17</strain>
    </source>
</reference>
<dbReference type="GO" id="GO:0046872">
    <property type="term" value="F:metal ion binding"/>
    <property type="evidence" value="ECO:0007669"/>
    <property type="project" value="UniProtKB-KW"/>
</dbReference>
<dbReference type="PANTHER" id="PTHR35008:SF8">
    <property type="entry name" value="ALCOHOL DEHYDROGENASE CYTOCHROME C SUBUNIT"/>
    <property type="match status" value="1"/>
</dbReference>
<evidence type="ECO:0000313" key="7">
    <source>
        <dbReference type="Proteomes" id="UP000306402"/>
    </source>
</evidence>
<evidence type="ECO:0000256" key="2">
    <source>
        <dbReference type="ARBA" id="ARBA00022723"/>
    </source>
</evidence>
<dbReference type="SUPFAM" id="SSF46626">
    <property type="entry name" value="Cytochrome c"/>
    <property type="match status" value="2"/>
</dbReference>
<evidence type="ECO:0000313" key="6">
    <source>
        <dbReference type="EMBL" id="TLV02400.1"/>
    </source>
</evidence>
<dbReference type="InterPro" id="IPR051459">
    <property type="entry name" value="Cytochrome_c-type_DH"/>
</dbReference>
<dbReference type="GO" id="GO:0009055">
    <property type="term" value="F:electron transfer activity"/>
    <property type="evidence" value="ECO:0007669"/>
    <property type="project" value="InterPro"/>
</dbReference>
<dbReference type="EMBL" id="VCEJ01000002">
    <property type="protein sequence ID" value="TLV02400.1"/>
    <property type="molecule type" value="Genomic_DNA"/>
</dbReference>